<dbReference type="Proteomes" id="UP000663874">
    <property type="component" value="Unassembled WGS sequence"/>
</dbReference>
<dbReference type="Proteomes" id="UP000663889">
    <property type="component" value="Unassembled WGS sequence"/>
</dbReference>
<evidence type="ECO:0000256" key="6">
    <source>
        <dbReference type="PROSITE-ProRule" id="PRU01024"/>
    </source>
</evidence>
<proteinExistence type="inferred from homology"/>
<dbReference type="InterPro" id="IPR029063">
    <property type="entry name" value="SAM-dependent_MTases_sf"/>
</dbReference>
<evidence type="ECO:0000256" key="1">
    <source>
        <dbReference type="ARBA" id="ARBA00022603"/>
    </source>
</evidence>
<gene>
    <name evidence="8" type="ORF">FNK824_LOCUS5755</name>
    <name evidence="7" type="ORF">SEV965_LOCUS14923</name>
</gene>
<reference evidence="7" key="1">
    <citation type="submission" date="2021-02" db="EMBL/GenBank/DDBJ databases">
        <authorList>
            <person name="Nowell W R."/>
        </authorList>
    </citation>
    <scope>NUCLEOTIDE SEQUENCE</scope>
</reference>
<dbReference type="EMBL" id="CAJOBE010000470">
    <property type="protein sequence ID" value="CAF3646716.1"/>
    <property type="molecule type" value="Genomic_DNA"/>
</dbReference>
<dbReference type="PANTHER" id="PTHR45904:SF1">
    <property type="entry name" value="TRNA (URACIL-5-)-METHYLTRANSFERASE HOMOLOG B"/>
    <property type="match status" value="1"/>
</dbReference>
<keyword evidence="2 6" id="KW-0808">Transferase</keyword>
<dbReference type="InterPro" id="IPR010280">
    <property type="entry name" value="U5_MeTrfase_fam"/>
</dbReference>
<evidence type="ECO:0000313" key="7">
    <source>
        <dbReference type="EMBL" id="CAF1082430.1"/>
    </source>
</evidence>
<accession>A0A814MTS1</accession>
<keyword evidence="3 6" id="KW-0949">S-adenosyl-L-methionine</keyword>
<dbReference type="PANTHER" id="PTHR45904">
    <property type="entry name" value="TRNA (URACIL-5-)-METHYLTRANSFERASE"/>
    <property type="match status" value="1"/>
</dbReference>
<protein>
    <recommendedName>
        <fullName evidence="4">tRNA (uracil(54)-C(5))-methyltransferase</fullName>
        <ecNumber evidence="4">2.1.1.35</ecNumber>
    </recommendedName>
</protein>
<dbReference type="AlphaFoldDB" id="A0A814MTS1"/>
<dbReference type="CDD" id="cd02440">
    <property type="entry name" value="AdoMet_MTases"/>
    <property type="match status" value="1"/>
</dbReference>
<keyword evidence="1 6" id="KW-0489">Methyltransferase</keyword>
<comment type="catalytic activity">
    <reaction evidence="5">
        <text>uridine(54) in tRNA + S-adenosyl-L-methionine = 5-methyluridine(54) in tRNA + S-adenosyl-L-homocysteine + H(+)</text>
        <dbReference type="Rhea" id="RHEA:42712"/>
        <dbReference type="Rhea" id="RHEA-COMP:10167"/>
        <dbReference type="Rhea" id="RHEA-COMP:10193"/>
        <dbReference type="ChEBI" id="CHEBI:15378"/>
        <dbReference type="ChEBI" id="CHEBI:57856"/>
        <dbReference type="ChEBI" id="CHEBI:59789"/>
        <dbReference type="ChEBI" id="CHEBI:65315"/>
        <dbReference type="ChEBI" id="CHEBI:74447"/>
        <dbReference type="EC" id="2.1.1.35"/>
    </reaction>
    <physiologicalReaction direction="left-to-right" evidence="5">
        <dbReference type="Rhea" id="RHEA:42713"/>
    </physiologicalReaction>
</comment>
<dbReference type="Pfam" id="PF06325">
    <property type="entry name" value="PrmA"/>
    <property type="match status" value="1"/>
</dbReference>
<dbReference type="Gene3D" id="2.40.50.1070">
    <property type="match status" value="1"/>
</dbReference>
<evidence type="ECO:0000313" key="8">
    <source>
        <dbReference type="EMBL" id="CAF3646716.1"/>
    </source>
</evidence>
<dbReference type="EMBL" id="CAJNOU010000763">
    <property type="protein sequence ID" value="CAF1082430.1"/>
    <property type="molecule type" value="Genomic_DNA"/>
</dbReference>
<name>A0A814MTS1_9BILA</name>
<dbReference type="Gene3D" id="3.40.50.150">
    <property type="entry name" value="Vaccinia Virus protein VP39"/>
    <property type="match status" value="1"/>
</dbReference>
<dbReference type="GO" id="GO:0032259">
    <property type="term" value="P:methylation"/>
    <property type="evidence" value="ECO:0007669"/>
    <property type="project" value="UniProtKB-KW"/>
</dbReference>
<comment type="similarity">
    <text evidence="6">Belongs to the class I-like SAM-binding methyltransferase superfamily. RNA M5U methyltransferase family.</text>
</comment>
<dbReference type="InterPro" id="IPR045850">
    <property type="entry name" value="TRM2_met"/>
</dbReference>
<dbReference type="SUPFAM" id="SSF53335">
    <property type="entry name" value="S-adenosyl-L-methionine-dependent methyltransferases"/>
    <property type="match status" value="1"/>
</dbReference>
<dbReference type="GO" id="GO:0030697">
    <property type="term" value="F:tRNA (uracil(54)-C5)-methyltransferase activity, S-adenosyl methionine-dependent"/>
    <property type="evidence" value="ECO:0007669"/>
    <property type="project" value="UniProtKB-EC"/>
</dbReference>
<evidence type="ECO:0000256" key="2">
    <source>
        <dbReference type="ARBA" id="ARBA00022679"/>
    </source>
</evidence>
<evidence type="ECO:0000256" key="3">
    <source>
        <dbReference type="ARBA" id="ARBA00022691"/>
    </source>
</evidence>
<organism evidence="7 9">
    <name type="scientific">Rotaria sordida</name>
    <dbReference type="NCBI Taxonomy" id="392033"/>
    <lineage>
        <taxon>Eukaryota</taxon>
        <taxon>Metazoa</taxon>
        <taxon>Spiralia</taxon>
        <taxon>Gnathifera</taxon>
        <taxon>Rotifera</taxon>
        <taxon>Eurotatoria</taxon>
        <taxon>Bdelloidea</taxon>
        <taxon>Philodinida</taxon>
        <taxon>Philodinidae</taxon>
        <taxon>Rotaria</taxon>
    </lineage>
</organism>
<dbReference type="GO" id="GO:0003723">
    <property type="term" value="F:RNA binding"/>
    <property type="evidence" value="ECO:0007669"/>
    <property type="project" value="TreeGrafter"/>
</dbReference>
<comment type="caution">
    <text evidence="6">Lacks conserved residue(s) required for the propagation of feature annotation.</text>
</comment>
<comment type="caution">
    <text evidence="7">The sequence shown here is derived from an EMBL/GenBank/DDBJ whole genome shotgun (WGS) entry which is preliminary data.</text>
</comment>
<evidence type="ECO:0000256" key="4">
    <source>
        <dbReference type="ARBA" id="ARBA00033763"/>
    </source>
</evidence>
<dbReference type="GO" id="GO:0006396">
    <property type="term" value="P:RNA processing"/>
    <property type="evidence" value="ECO:0007669"/>
    <property type="project" value="InterPro"/>
</dbReference>
<evidence type="ECO:0000256" key="5">
    <source>
        <dbReference type="ARBA" id="ARBA00047278"/>
    </source>
</evidence>
<sequence>MFLTKFLTQRSLTPSYILFNISRALQYQTSTRKSTETYPKQNLKPKFDAINFEHTLKPYAEDLTLENQHEKLSNLILPLSNHSYDEQLQIKQDIIEQVFDQIGRAILWDKRVDSQVLKYVEFQQGKFCHVESIIPSPIIDHYRCKDDLSCGYGVDGQKTIGFYINPRNSKNFPNTLCIPPMHLKSMKSKHILTLKHFDQFLKQHPLSICENTNIFKKDQYWRSITLKSNEQNDLMMNVIVHPQSFSKIEIDQMKKDLLNYFIDGSGRECEINSIYFQTCAQNRCTSEENPFELIYGNEFIYEIYNEKKFRISPESLLHVNKKAAELVYTSILEHAQIDENTIVLDIGSAIGIYSILASSIAKKVYAIDPVTLCIEDGKFNAKLNGCRDNIEWICGSAEVNLHRILKKIADLHGDHSRIVAIVNLSRYSLSNRMITIIRSLPSIQRILYVSSKSDGQIMHNFYELAAGERSKLKQIGAPFIPTSIYPIDSLPHTTHAETIVNCVRV</sequence>
<evidence type="ECO:0000313" key="9">
    <source>
        <dbReference type="Proteomes" id="UP000663889"/>
    </source>
</evidence>
<feature type="binding site" evidence="6">
    <location>
        <position position="423"/>
    </location>
    <ligand>
        <name>S-adenosyl-L-methionine</name>
        <dbReference type="ChEBI" id="CHEBI:59789"/>
    </ligand>
</feature>
<dbReference type="EC" id="2.1.1.35" evidence="4"/>
<feature type="binding site" evidence="6">
    <location>
        <position position="368"/>
    </location>
    <ligand>
        <name>S-adenosyl-L-methionine</name>
        <dbReference type="ChEBI" id="CHEBI:59789"/>
    </ligand>
</feature>
<dbReference type="PROSITE" id="PS51687">
    <property type="entry name" value="SAM_MT_RNA_M5U"/>
    <property type="match status" value="1"/>
</dbReference>